<evidence type="ECO:0000313" key="1">
    <source>
        <dbReference type="EMBL" id="MCI74508.1"/>
    </source>
</evidence>
<keyword evidence="2" id="KW-1185">Reference proteome</keyword>
<organism evidence="1 2">
    <name type="scientific">Trifolium medium</name>
    <dbReference type="NCBI Taxonomy" id="97028"/>
    <lineage>
        <taxon>Eukaryota</taxon>
        <taxon>Viridiplantae</taxon>
        <taxon>Streptophyta</taxon>
        <taxon>Embryophyta</taxon>
        <taxon>Tracheophyta</taxon>
        <taxon>Spermatophyta</taxon>
        <taxon>Magnoliopsida</taxon>
        <taxon>eudicotyledons</taxon>
        <taxon>Gunneridae</taxon>
        <taxon>Pentapetalae</taxon>
        <taxon>rosids</taxon>
        <taxon>fabids</taxon>
        <taxon>Fabales</taxon>
        <taxon>Fabaceae</taxon>
        <taxon>Papilionoideae</taxon>
        <taxon>50 kb inversion clade</taxon>
        <taxon>NPAAA clade</taxon>
        <taxon>Hologalegina</taxon>
        <taxon>IRL clade</taxon>
        <taxon>Trifolieae</taxon>
        <taxon>Trifolium</taxon>
    </lineage>
</organism>
<reference evidence="1 2" key="1">
    <citation type="journal article" date="2018" name="Front. Plant Sci.">
        <title>Red Clover (Trifolium pratense) and Zigzag Clover (T. medium) - A Picture of Genomic Similarities and Differences.</title>
        <authorList>
            <person name="Dluhosova J."/>
            <person name="Istvanek J."/>
            <person name="Nedelnik J."/>
            <person name="Repkova J."/>
        </authorList>
    </citation>
    <scope>NUCLEOTIDE SEQUENCE [LARGE SCALE GENOMIC DNA]</scope>
    <source>
        <strain evidence="2">cv. 10/8</strain>
        <tissue evidence="1">Leaf</tissue>
    </source>
</reference>
<feature type="non-terminal residue" evidence="1">
    <location>
        <position position="55"/>
    </location>
</feature>
<sequence>MIWRLNEKKLLLAACGAGIGSARRQTVKMYLGGVSVFCARRSFIRRVAHVDCSSG</sequence>
<accession>A0A392UNP6</accession>
<dbReference type="AlphaFoldDB" id="A0A392UNP6"/>
<name>A0A392UNP6_9FABA</name>
<dbReference type="Proteomes" id="UP000265520">
    <property type="component" value="Unassembled WGS sequence"/>
</dbReference>
<comment type="caution">
    <text evidence="1">The sequence shown here is derived from an EMBL/GenBank/DDBJ whole genome shotgun (WGS) entry which is preliminary data.</text>
</comment>
<dbReference type="EMBL" id="LXQA010862337">
    <property type="protein sequence ID" value="MCI74508.1"/>
    <property type="molecule type" value="Genomic_DNA"/>
</dbReference>
<protein>
    <submittedName>
        <fullName evidence="1">Uncharacterized protein</fullName>
    </submittedName>
</protein>
<evidence type="ECO:0000313" key="2">
    <source>
        <dbReference type="Proteomes" id="UP000265520"/>
    </source>
</evidence>
<proteinExistence type="predicted"/>